<dbReference type="GO" id="GO:0016779">
    <property type="term" value="F:nucleotidyltransferase activity"/>
    <property type="evidence" value="ECO:0007669"/>
    <property type="project" value="UniProtKB-KW"/>
</dbReference>
<organism evidence="9 10">
    <name type="scientific">Saccharomonospora amisosensis</name>
    <dbReference type="NCBI Taxonomy" id="1128677"/>
    <lineage>
        <taxon>Bacteria</taxon>
        <taxon>Bacillati</taxon>
        <taxon>Actinomycetota</taxon>
        <taxon>Actinomycetes</taxon>
        <taxon>Pseudonocardiales</taxon>
        <taxon>Pseudonocardiaceae</taxon>
        <taxon>Saccharomonospora</taxon>
    </lineage>
</organism>
<accession>A0A7X5UTI2</accession>
<dbReference type="InterPro" id="IPR011611">
    <property type="entry name" value="PfkB_dom"/>
</dbReference>
<dbReference type="GO" id="GO:0009244">
    <property type="term" value="P:lipopolysaccharide core region biosynthetic process"/>
    <property type="evidence" value="ECO:0007669"/>
    <property type="project" value="UniProtKB-UniPathway"/>
</dbReference>
<evidence type="ECO:0000256" key="6">
    <source>
        <dbReference type="ARBA" id="ARBA00023277"/>
    </source>
</evidence>
<sequence>MRPLVVVGDALLDVDVEGRSDRLCPEAPVPVVDAEGEWVRPGGAGLAAALLATRTAPRTLLVTALGDDDTGRRLAELLAHDVRVLRLPLEGETVRKTRVRAAGQSLVRLDTGDGRAAQAPLPANVERSLRDAGAVLVSDYGRGVAAHRGLRRLLTDLARRIPVVWDPHPRGPAPVPGATLVTPNDREALGFVPGCGGPEQAAATLRREWACSAAAVTVGANGAVLADGDSGSVRIPVPTGAAATGQRPDTCGAGDRFASAAAAALLEGADVTQAVRSAVEAASRFVAAGGASALSVEESALPRVDGDAFDLAERVRRQGGRLVATGGCFDLLHPGHVSLLRQARSLGDALVVCLNSDDSVRRLKGPGRPVVPEADRARLLAELAIVDAVVVFDEPAPSQVLNQLRPDVWVKGDDYAGADLPEADVVRRHGGEVVLVPTVDGYSTTRLLQDAGR</sequence>
<dbReference type="SUPFAM" id="SSF53613">
    <property type="entry name" value="Ribokinase-like"/>
    <property type="match status" value="1"/>
</dbReference>
<dbReference type="Proteomes" id="UP000545493">
    <property type="component" value="Unassembled WGS sequence"/>
</dbReference>
<keyword evidence="2 9" id="KW-0808">Transferase</keyword>
<reference evidence="9 10" key="1">
    <citation type="submission" date="2020-03" db="EMBL/GenBank/DDBJ databases">
        <title>Sequencing the genomes of 1000 actinobacteria strains.</title>
        <authorList>
            <person name="Klenk H.-P."/>
        </authorList>
    </citation>
    <scope>NUCLEOTIDE SEQUENCE [LARGE SCALE GENOMIC DNA]</scope>
    <source>
        <strain evidence="9 10">DSM 45685</strain>
    </source>
</reference>
<protein>
    <submittedName>
        <fullName evidence="9">RfaE bifunctional protein nucleotidyltransferase chain/domain/rfaE bifunctional protein kinase chain/domain</fullName>
    </submittedName>
</protein>
<evidence type="ECO:0000259" key="7">
    <source>
        <dbReference type="Pfam" id="PF00294"/>
    </source>
</evidence>
<keyword evidence="3" id="KW-0548">Nucleotidyltransferase</keyword>
<dbReference type="InterPro" id="IPR004821">
    <property type="entry name" value="Cyt_trans-like"/>
</dbReference>
<dbReference type="InterPro" id="IPR002173">
    <property type="entry name" value="Carboh/pur_kinase_PfkB_CS"/>
</dbReference>
<feature type="domain" description="Carbohydrate kinase PfkB" evidence="7">
    <location>
        <begin position="3"/>
        <end position="293"/>
    </location>
</feature>
<dbReference type="SUPFAM" id="SSF52374">
    <property type="entry name" value="Nucleotidylyl transferase"/>
    <property type="match status" value="1"/>
</dbReference>
<dbReference type="RefSeq" id="WP_167173168.1">
    <property type="nucleotide sequence ID" value="NZ_JAAOYM010000001.1"/>
</dbReference>
<dbReference type="PANTHER" id="PTHR43793:SF2">
    <property type="entry name" value="BIFUNCTIONAL PROTEIN HLDE"/>
    <property type="match status" value="1"/>
</dbReference>
<evidence type="ECO:0000256" key="4">
    <source>
        <dbReference type="ARBA" id="ARBA00022777"/>
    </source>
</evidence>
<dbReference type="Gene3D" id="3.40.50.620">
    <property type="entry name" value="HUPs"/>
    <property type="match status" value="1"/>
</dbReference>
<name>A0A7X5UTI2_9PSEU</name>
<keyword evidence="10" id="KW-1185">Reference proteome</keyword>
<dbReference type="AlphaFoldDB" id="A0A7X5UTI2"/>
<keyword evidence="5" id="KW-0511">Multifunctional enzyme</keyword>
<dbReference type="UniPathway" id="UPA00958"/>
<dbReference type="GO" id="GO:0016301">
    <property type="term" value="F:kinase activity"/>
    <property type="evidence" value="ECO:0007669"/>
    <property type="project" value="UniProtKB-KW"/>
</dbReference>
<evidence type="ECO:0000313" key="10">
    <source>
        <dbReference type="Proteomes" id="UP000545493"/>
    </source>
</evidence>
<dbReference type="Pfam" id="PF01467">
    <property type="entry name" value="CTP_transf_like"/>
    <property type="match status" value="1"/>
</dbReference>
<evidence type="ECO:0000259" key="8">
    <source>
        <dbReference type="Pfam" id="PF01467"/>
    </source>
</evidence>
<dbReference type="Gene3D" id="3.40.1190.20">
    <property type="match status" value="1"/>
</dbReference>
<dbReference type="NCBIfam" id="TIGR00125">
    <property type="entry name" value="cyt_tran_rel"/>
    <property type="match status" value="1"/>
</dbReference>
<keyword evidence="6" id="KW-0119">Carbohydrate metabolism</keyword>
<feature type="domain" description="Cytidyltransferase-like" evidence="8">
    <location>
        <begin position="325"/>
        <end position="416"/>
    </location>
</feature>
<proteinExistence type="predicted"/>
<keyword evidence="4 9" id="KW-0418">Kinase</keyword>
<evidence type="ECO:0000256" key="2">
    <source>
        <dbReference type="ARBA" id="ARBA00022679"/>
    </source>
</evidence>
<dbReference type="InterPro" id="IPR014729">
    <property type="entry name" value="Rossmann-like_a/b/a_fold"/>
</dbReference>
<comment type="pathway">
    <text evidence="1">Bacterial outer membrane biogenesis; LPS core biosynthesis.</text>
</comment>
<evidence type="ECO:0000313" key="9">
    <source>
        <dbReference type="EMBL" id="NIJ13408.1"/>
    </source>
</evidence>
<dbReference type="InterPro" id="IPR029056">
    <property type="entry name" value="Ribokinase-like"/>
</dbReference>
<evidence type="ECO:0000256" key="1">
    <source>
        <dbReference type="ARBA" id="ARBA00004713"/>
    </source>
</evidence>
<dbReference type="InterPro" id="IPR050385">
    <property type="entry name" value="Archaeal_FAD_synthase"/>
</dbReference>
<gene>
    <name evidence="9" type="ORF">FHU38_003752</name>
</gene>
<comment type="caution">
    <text evidence="9">The sequence shown here is derived from an EMBL/GenBank/DDBJ whole genome shotgun (WGS) entry which is preliminary data.</text>
</comment>
<dbReference type="PANTHER" id="PTHR43793">
    <property type="entry name" value="FAD SYNTHASE"/>
    <property type="match status" value="1"/>
</dbReference>
<dbReference type="EMBL" id="JAAOYM010000001">
    <property type="protein sequence ID" value="NIJ13408.1"/>
    <property type="molecule type" value="Genomic_DNA"/>
</dbReference>
<evidence type="ECO:0000256" key="5">
    <source>
        <dbReference type="ARBA" id="ARBA00023268"/>
    </source>
</evidence>
<evidence type="ECO:0000256" key="3">
    <source>
        <dbReference type="ARBA" id="ARBA00022695"/>
    </source>
</evidence>
<dbReference type="Pfam" id="PF00294">
    <property type="entry name" value="PfkB"/>
    <property type="match status" value="1"/>
</dbReference>
<dbReference type="PROSITE" id="PS00584">
    <property type="entry name" value="PFKB_KINASES_2"/>
    <property type="match status" value="1"/>
</dbReference>